<comment type="caution">
    <text evidence="1">The sequence shown here is derived from an EMBL/GenBank/DDBJ whole genome shotgun (WGS) entry which is preliminary data.</text>
</comment>
<dbReference type="EMBL" id="BLAL01000193">
    <property type="protein sequence ID" value="GES90037.1"/>
    <property type="molecule type" value="Genomic_DNA"/>
</dbReference>
<name>A0A8H3QSP7_9GLOM</name>
<sequence length="393" mass="46041">MSLNISPFLLGEHGEYQINQVIPLSKSGSHLVIVVSPEALCQQKFSGKQFMEATFPSQEDKERILKHDETRKWIKYKNLEFYPSGRKNQGKRKMTSPSYNSSAILTYEATLKVCNTVEDDREDMDITWQNLTKQFDDTELWLCKEELKQRKKRNNLIPPLTDSIHQVHERKEQDHKGTSGSKKKYVKTIEWHDALDDEYFYTTYKYYLPPEENRAIEECDESQSDDEIISNVSDLETIELQEEVNSSKKKVKAEIPLLAIKLIPETEKSRPDPELILYREIPKVMNEELIITRICKENDIEEYHMTTFINDLGKEVRYLKAQFKTEESKSHALAKSASWKDRMWLISSMISLKLVIKMIWDKVYDKEIVMPQNLANTKLQRTKDEGGKRAFPT</sequence>
<reference evidence="1" key="1">
    <citation type="submission" date="2019-10" db="EMBL/GenBank/DDBJ databases">
        <title>Conservation and host-specific expression of non-tandemly repeated heterogenous ribosome RNA gene in arbuscular mycorrhizal fungi.</title>
        <authorList>
            <person name="Maeda T."/>
            <person name="Kobayashi Y."/>
            <person name="Nakagawa T."/>
            <person name="Ezawa T."/>
            <person name="Yamaguchi K."/>
            <person name="Bino T."/>
            <person name="Nishimoto Y."/>
            <person name="Shigenobu S."/>
            <person name="Kawaguchi M."/>
        </authorList>
    </citation>
    <scope>NUCLEOTIDE SEQUENCE</scope>
    <source>
        <strain evidence="1">HR1</strain>
    </source>
</reference>
<dbReference type="Proteomes" id="UP000615446">
    <property type="component" value="Unassembled WGS sequence"/>
</dbReference>
<gene>
    <name evidence="1" type="ORF">RCL2_001690400</name>
</gene>
<accession>A0A8H3QSP7</accession>
<organism evidence="1 2">
    <name type="scientific">Rhizophagus clarus</name>
    <dbReference type="NCBI Taxonomy" id="94130"/>
    <lineage>
        <taxon>Eukaryota</taxon>
        <taxon>Fungi</taxon>
        <taxon>Fungi incertae sedis</taxon>
        <taxon>Mucoromycota</taxon>
        <taxon>Glomeromycotina</taxon>
        <taxon>Glomeromycetes</taxon>
        <taxon>Glomerales</taxon>
        <taxon>Glomeraceae</taxon>
        <taxon>Rhizophagus</taxon>
    </lineage>
</organism>
<evidence type="ECO:0000313" key="2">
    <source>
        <dbReference type="Proteomes" id="UP000615446"/>
    </source>
</evidence>
<evidence type="ECO:0000313" key="1">
    <source>
        <dbReference type="EMBL" id="GES90037.1"/>
    </source>
</evidence>
<proteinExistence type="predicted"/>
<dbReference type="AlphaFoldDB" id="A0A8H3QSP7"/>
<protein>
    <submittedName>
        <fullName evidence="1">Uncharacterized protein</fullName>
    </submittedName>
</protein>